<dbReference type="InterPro" id="IPR011701">
    <property type="entry name" value="MFS"/>
</dbReference>
<dbReference type="EMBL" id="JAGTJQ010000006">
    <property type="protein sequence ID" value="KAH7029879.1"/>
    <property type="molecule type" value="Genomic_DNA"/>
</dbReference>
<dbReference type="PANTHER" id="PTHR23502:SF50">
    <property type="entry name" value="TRANSPORTER, PUTATIVE (AFU_ORTHOLOGUE AFUA_5G00430)-RELATED"/>
    <property type="match status" value="1"/>
</dbReference>
<evidence type="ECO:0000313" key="9">
    <source>
        <dbReference type="Proteomes" id="UP000756346"/>
    </source>
</evidence>
<feature type="transmembrane region" description="Helical" evidence="6">
    <location>
        <begin position="113"/>
        <end position="130"/>
    </location>
</feature>
<feature type="transmembrane region" description="Helical" evidence="6">
    <location>
        <begin position="358"/>
        <end position="380"/>
    </location>
</feature>
<keyword evidence="4 6" id="KW-0472">Membrane</keyword>
<dbReference type="Proteomes" id="UP000756346">
    <property type="component" value="Unassembled WGS sequence"/>
</dbReference>
<keyword evidence="9" id="KW-1185">Reference proteome</keyword>
<dbReference type="PANTHER" id="PTHR23502">
    <property type="entry name" value="MAJOR FACILITATOR SUPERFAMILY"/>
    <property type="match status" value="1"/>
</dbReference>
<dbReference type="InterPro" id="IPR020846">
    <property type="entry name" value="MFS_dom"/>
</dbReference>
<feature type="transmembrane region" description="Helical" evidence="6">
    <location>
        <begin position="46"/>
        <end position="69"/>
    </location>
</feature>
<evidence type="ECO:0000313" key="8">
    <source>
        <dbReference type="EMBL" id="KAH7029879.1"/>
    </source>
</evidence>
<sequence length="543" mass="59199">MTASNPPGTVALVEFDPSADGSHLVLVPQPSSDPNEPLNWSTVRKWWNYMLTMAMVVAAFTLVTIQAVFWQQIGPDLDVTPQQLNNGNSTQLAGLATGCIFFIPFAVKYGRRSVYLVSIALMAAVSWWTARMNTYTEMIITNFITGLSGAINETTVQMTIADLFFVHQRGTANGLYFVAVMVGSFLTIMAGGAQAAVQGWRWSYYSLSMALTVLLILFTATFEETKYIPSNPHAQHSSSTAGIETSGAPAENEDPTANVGGGKNSDETKDQVIHLSKSNMVGEVIPPLNSYKERMRMTTTTSESLLRVFIAPFKAIFFPHVLFTALQFASGVCWLVLVITMTSIVFSAPPYNFDTSGVGLMSLGPFVGNIFGSIYGGPVSDWSIARFAKRNGGTFEPEMRLYIMLPATLFMSGGLAMFGVTAGMGMHWIYPSVGGAFFAAGLGATGDIAFTFVIDSYRDLVAEAFVGIAFMRNVISIVIPLTSIDWLTNMGVVYMFVIAALVNLFIGLLFIPMIIWGKRIRTALAPRYYHIIEKRLVHGLTGL</sequence>
<evidence type="ECO:0000256" key="4">
    <source>
        <dbReference type="ARBA" id="ARBA00023136"/>
    </source>
</evidence>
<accession>A0A9P8Y3J3</accession>
<evidence type="ECO:0000256" key="6">
    <source>
        <dbReference type="SAM" id="Phobius"/>
    </source>
</evidence>
<dbReference type="RefSeq" id="XP_046012167.1">
    <property type="nucleotide sequence ID" value="XM_046151280.1"/>
</dbReference>
<dbReference type="InterPro" id="IPR036259">
    <property type="entry name" value="MFS_trans_sf"/>
</dbReference>
<protein>
    <submittedName>
        <fullName evidence="8">Major facilitator superfamily domain-containing protein</fullName>
    </submittedName>
</protein>
<feature type="domain" description="Major facilitator superfamily (MFS) profile" evidence="7">
    <location>
        <begin position="47"/>
        <end position="515"/>
    </location>
</feature>
<feature type="compositionally biased region" description="Polar residues" evidence="5">
    <location>
        <begin position="232"/>
        <end position="243"/>
    </location>
</feature>
<proteinExistence type="predicted"/>
<keyword evidence="2 6" id="KW-0812">Transmembrane</keyword>
<organism evidence="8 9">
    <name type="scientific">Microdochium trichocladiopsis</name>
    <dbReference type="NCBI Taxonomy" id="1682393"/>
    <lineage>
        <taxon>Eukaryota</taxon>
        <taxon>Fungi</taxon>
        <taxon>Dikarya</taxon>
        <taxon>Ascomycota</taxon>
        <taxon>Pezizomycotina</taxon>
        <taxon>Sordariomycetes</taxon>
        <taxon>Xylariomycetidae</taxon>
        <taxon>Xylariales</taxon>
        <taxon>Microdochiaceae</taxon>
        <taxon>Microdochium</taxon>
    </lineage>
</organism>
<dbReference type="SUPFAM" id="SSF103473">
    <property type="entry name" value="MFS general substrate transporter"/>
    <property type="match status" value="1"/>
</dbReference>
<dbReference type="GeneID" id="70180826"/>
<reference evidence="8" key="1">
    <citation type="journal article" date="2021" name="Nat. Commun.">
        <title>Genetic determinants of endophytism in the Arabidopsis root mycobiome.</title>
        <authorList>
            <person name="Mesny F."/>
            <person name="Miyauchi S."/>
            <person name="Thiergart T."/>
            <person name="Pickel B."/>
            <person name="Atanasova L."/>
            <person name="Karlsson M."/>
            <person name="Huettel B."/>
            <person name="Barry K.W."/>
            <person name="Haridas S."/>
            <person name="Chen C."/>
            <person name="Bauer D."/>
            <person name="Andreopoulos W."/>
            <person name="Pangilinan J."/>
            <person name="LaButti K."/>
            <person name="Riley R."/>
            <person name="Lipzen A."/>
            <person name="Clum A."/>
            <person name="Drula E."/>
            <person name="Henrissat B."/>
            <person name="Kohler A."/>
            <person name="Grigoriev I.V."/>
            <person name="Martin F.M."/>
            <person name="Hacquard S."/>
        </authorList>
    </citation>
    <scope>NUCLEOTIDE SEQUENCE</scope>
    <source>
        <strain evidence="8">MPI-CAGE-CH-0230</strain>
    </source>
</reference>
<feature type="transmembrane region" description="Helical" evidence="6">
    <location>
        <begin position="90"/>
        <end position="107"/>
    </location>
</feature>
<feature type="transmembrane region" description="Helical" evidence="6">
    <location>
        <begin position="401"/>
        <end position="422"/>
    </location>
</feature>
<evidence type="ECO:0000256" key="3">
    <source>
        <dbReference type="ARBA" id="ARBA00022989"/>
    </source>
</evidence>
<dbReference type="Pfam" id="PF07690">
    <property type="entry name" value="MFS_1"/>
    <property type="match status" value="1"/>
</dbReference>
<keyword evidence="3 6" id="KW-1133">Transmembrane helix</keyword>
<feature type="transmembrane region" description="Helical" evidence="6">
    <location>
        <begin position="460"/>
        <end position="481"/>
    </location>
</feature>
<comment type="caution">
    <text evidence="8">The sequence shown here is derived from an EMBL/GenBank/DDBJ whole genome shotgun (WGS) entry which is preliminary data.</text>
</comment>
<dbReference type="OrthoDB" id="5215911at2759"/>
<evidence type="ECO:0000259" key="7">
    <source>
        <dbReference type="PROSITE" id="PS50850"/>
    </source>
</evidence>
<evidence type="ECO:0000256" key="2">
    <source>
        <dbReference type="ARBA" id="ARBA00022692"/>
    </source>
</evidence>
<evidence type="ECO:0000256" key="1">
    <source>
        <dbReference type="ARBA" id="ARBA00004141"/>
    </source>
</evidence>
<dbReference type="GO" id="GO:0005886">
    <property type="term" value="C:plasma membrane"/>
    <property type="evidence" value="ECO:0007669"/>
    <property type="project" value="TreeGrafter"/>
</dbReference>
<feature type="transmembrane region" description="Helical" evidence="6">
    <location>
        <begin position="493"/>
        <end position="517"/>
    </location>
</feature>
<comment type="subcellular location">
    <subcellularLocation>
        <location evidence="1">Membrane</location>
        <topology evidence="1">Multi-pass membrane protein</topology>
    </subcellularLocation>
</comment>
<feature type="transmembrane region" description="Helical" evidence="6">
    <location>
        <begin position="321"/>
        <end position="346"/>
    </location>
</feature>
<gene>
    <name evidence="8" type="ORF">B0I36DRAFT_270576</name>
</gene>
<evidence type="ECO:0000256" key="5">
    <source>
        <dbReference type="SAM" id="MobiDB-lite"/>
    </source>
</evidence>
<dbReference type="Gene3D" id="1.20.1250.20">
    <property type="entry name" value="MFS general substrate transporter like domains"/>
    <property type="match status" value="1"/>
</dbReference>
<feature type="transmembrane region" description="Helical" evidence="6">
    <location>
        <begin position="175"/>
        <end position="196"/>
    </location>
</feature>
<feature type="region of interest" description="Disordered" evidence="5">
    <location>
        <begin position="229"/>
        <end position="266"/>
    </location>
</feature>
<feature type="transmembrane region" description="Helical" evidence="6">
    <location>
        <begin position="428"/>
        <end position="453"/>
    </location>
</feature>
<dbReference type="GO" id="GO:0022857">
    <property type="term" value="F:transmembrane transporter activity"/>
    <property type="evidence" value="ECO:0007669"/>
    <property type="project" value="InterPro"/>
</dbReference>
<dbReference type="AlphaFoldDB" id="A0A9P8Y3J3"/>
<dbReference type="PROSITE" id="PS50850">
    <property type="entry name" value="MFS"/>
    <property type="match status" value="1"/>
</dbReference>
<feature type="transmembrane region" description="Helical" evidence="6">
    <location>
        <begin position="202"/>
        <end position="222"/>
    </location>
</feature>
<name>A0A9P8Y3J3_9PEZI</name>